<feature type="transmembrane region" description="Helical" evidence="10">
    <location>
        <begin position="471"/>
        <end position="498"/>
    </location>
</feature>
<dbReference type="GO" id="GO:0042910">
    <property type="term" value="F:xenobiotic transmembrane transporter activity"/>
    <property type="evidence" value="ECO:0007669"/>
    <property type="project" value="TreeGrafter"/>
</dbReference>
<dbReference type="NCBIfam" id="TIGR00915">
    <property type="entry name" value="2A0602"/>
    <property type="match status" value="1"/>
</dbReference>
<evidence type="ECO:0000259" key="11">
    <source>
        <dbReference type="PROSITE" id="PS50156"/>
    </source>
</evidence>
<feature type="transmembrane region" description="Helical" evidence="10">
    <location>
        <begin position="864"/>
        <end position="882"/>
    </location>
</feature>
<dbReference type="InterPro" id="IPR027463">
    <property type="entry name" value="AcrB_DN_DC_subdom"/>
</dbReference>
<dbReference type="FunFam" id="3.30.70.1430:FF:000001">
    <property type="entry name" value="Efflux pump membrane transporter"/>
    <property type="match status" value="1"/>
</dbReference>
<feature type="transmembrane region" description="Helical" evidence="10">
    <location>
        <begin position="534"/>
        <end position="551"/>
    </location>
</feature>
<name>A0A1J5SSC5_9ZZZZ</name>
<feature type="transmembrane region" description="Helical" evidence="10">
    <location>
        <begin position="997"/>
        <end position="1020"/>
    </location>
</feature>
<dbReference type="EMBL" id="MLJW01000057">
    <property type="protein sequence ID" value="OIR04524.1"/>
    <property type="molecule type" value="Genomic_DNA"/>
</dbReference>
<reference evidence="12" key="1">
    <citation type="submission" date="2016-10" db="EMBL/GenBank/DDBJ databases">
        <title>Sequence of Gallionella enrichment culture.</title>
        <authorList>
            <person name="Poehlein A."/>
            <person name="Muehling M."/>
            <person name="Daniel R."/>
        </authorList>
    </citation>
    <scope>NUCLEOTIDE SEQUENCE</scope>
</reference>
<dbReference type="SUPFAM" id="SSF82866">
    <property type="entry name" value="Multidrug efflux transporter AcrB transmembrane domain"/>
    <property type="match status" value="2"/>
</dbReference>
<dbReference type="PANTHER" id="PTHR32063">
    <property type="match status" value="1"/>
</dbReference>
<dbReference type="Gene3D" id="3.30.70.1440">
    <property type="entry name" value="Multidrug efflux transporter AcrB pore domain"/>
    <property type="match status" value="1"/>
</dbReference>
<sequence>MSRFFITRPIFASVLSIIIVLAGLAAALKLPIAQYPQIAPPTVLVTATYPGASADTLSKTVAAPIEEQLSGVEGLLYFNSSADSSGTLTITATFEVGTDINQATFNVSNRVNIALPRLPDEVRRTGIVVQKRSNDILLVVMLTDKQKKYDPLYLSNYATLNVLDEIKRIQGVGDAVIFGAQDYSMRIWLRPDRMAQLGITTTDVADAIRAQNAQYAAGKIGQEPSPSSQQLVYTVTAKGRLIEPEEFGNIIIRAQGPRGVLHLKDVARIELGSQSYNVRTSLDGLPGVGIPIFLQTGANALDTAQLIKAKMAELKQRFPEGVDWEVPYDTSDFVKSSIKEVVKTLGEAMVLVVLVVFLFLQSWRATLIPLIAVPISLVGTFAGLWLFGFSINTLTLFAMVLSIGIVVDDAIVVLENVERLMTEEKLSPIKAAIKSMEQVSAAVVAIVLVLCAVFVPVAFLGGIAGEMYRQFAVTVAVAVVISGIVALTLTPALCAILLKSVHGESAFFKPFNCAFGRFTNFYTSTVNLTLHHKIIGTLVFGAIIVLVVMLLRTVPGSFVPAEDQGYVVTAVIMPDGATLSRTTKTTEAVRSAISKDPAVWHEFTVNGFDLIGGGNKTSAATMFVRLTEWADRKTTAGDIVKKLFGIGMMQPDGMAIAFNPPAIRGLGSAGGFEVYVQSRSDTDPKHLAVVVNNFVDALRSEKRLTQINTFFHPTVPQLFVEVDEAKAISLGVPVADIYATLQSTMGSLYVNDFNKSGRTYRVQLQAEAKYRMKAEDLGKVYVRSNTNQMIPLSALSKVSSVVGAEQLERYNGLISAKVLGSGAPGVSSGDAIKLVETIAAQNLPDGYQIAWTGQAYQEKRTGSAAIFAFGFAIIMVFLILAAQFETWALPLAVIMAVPFALAGALIAVLVRGMPNDIYFQIGLITLIGLAAKNAILIVEFASQKMEEGMPVAQAALEAARMRFRPIVMTSMAFVLGIVPLVWATGAGAAARRSMGTGVFGGMLLATFVATIFIPLFFTWLSNTHVDRKHHGEDISVDKPMQGKSELNPEETV</sequence>
<organism evidence="12">
    <name type="scientific">mine drainage metagenome</name>
    <dbReference type="NCBI Taxonomy" id="410659"/>
    <lineage>
        <taxon>unclassified sequences</taxon>
        <taxon>metagenomes</taxon>
        <taxon>ecological metagenomes</taxon>
    </lineage>
</organism>
<dbReference type="PROSITE" id="PS50156">
    <property type="entry name" value="SSD"/>
    <property type="match status" value="1"/>
</dbReference>
<keyword evidence="7 10" id="KW-1133">Transmembrane helix</keyword>
<evidence type="ECO:0000256" key="9">
    <source>
        <dbReference type="SAM" id="MobiDB-lite"/>
    </source>
</evidence>
<dbReference type="SUPFAM" id="SSF82693">
    <property type="entry name" value="Multidrug efflux transporter AcrB pore domain, PN1, PN2, PC1 and PC2 subdomains"/>
    <property type="match status" value="4"/>
</dbReference>
<dbReference type="InterPro" id="IPR000731">
    <property type="entry name" value="SSD"/>
</dbReference>
<feature type="transmembrane region" description="Helical" evidence="10">
    <location>
        <begin position="917"/>
        <end position="942"/>
    </location>
</feature>
<keyword evidence="5" id="KW-0997">Cell inner membrane</keyword>
<feature type="region of interest" description="Disordered" evidence="9">
    <location>
        <begin position="1032"/>
        <end position="1052"/>
    </location>
</feature>
<comment type="caution">
    <text evidence="12">The sequence shown here is derived from an EMBL/GenBank/DDBJ whole genome shotgun (WGS) entry which is preliminary data.</text>
</comment>
<comment type="similarity">
    <text evidence="2">Belongs to the resistance-nodulation-cell division (RND) (TC 2.A.6) family.</text>
</comment>
<dbReference type="InterPro" id="IPR004764">
    <property type="entry name" value="MdtF-like"/>
</dbReference>
<dbReference type="Gene3D" id="1.20.1640.10">
    <property type="entry name" value="Multidrug efflux transporter AcrB transmembrane domain"/>
    <property type="match status" value="2"/>
</dbReference>
<evidence type="ECO:0000256" key="4">
    <source>
        <dbReference type="ARBA" id="ARBA00022475"/>
    </source>
</evidence>
<dbReference type="Gene3D" id="3.30.70.1430">
    <property type="entry name" value="Multidrug efflux transporter AcrB pore domain"/>
    <property type="match status" value="2"/>
</dbReference>
<dbReference type="PANTHER" id="PTHR32063:SF11">
    <property type="entry name" value="CATION OR DRUG EFFLUX SYSTEM PROTEIN"/>
    <property type="match status" value="1"/>
</dbReference>
<comment type="subcellular location">
    <subcellularLocation>
        <location evidence="1">Cell inner membrane</location>
        <topology evidence="1">Multi-pass membrane protein</topology>
    </subcellularLocation>
</comment>
<dbReference type="PRINTS" id="PR00702">
    <property type="entry name" value="ACRIFLAVINRP"/>
</dbReference>
<keyword evidence="4" id="KW-1003">Cell membrane</keyword>
<dbReference type="AlphaFoldDB" id="A0A1J5SSC5"/>
<dbReference type="GO" id="GO:0015562">
    <property type="term" value="F:efflux transmembrane transporter activity"/>
    <property type="evidence" value="ECO:0007669"/>
    <property type="project" value="InterPro"/>
</dbReference>
<dbReference type="NCBIfam" id="NF000282">
    <property type="entry name" value="RND_permease_1"/>
    <property type="match status" value="1"/>
</dbReference>
<dbReference type="GO" id="GO:0009636">
    <property type="term" value="P:response to toxic substance"/>
    <property type="evidence" value="ECO:0007669"/>
    <property type="project" value="UniProtKB-ARBA"/>
</dbReference>
<feature type="transmembrane region" description="Helical" evidence="10">
    <location>
        <begin position="963"/>
        <end position="985"/>
    </location>
</feature>
<dbReference type="Pfam" id="PF00873">
    <property type="entry name" value="ACR_tran"/>
    <property type="match status" value="1"/>
</dbReference>
<accession>A0A1J5SSC5</accession>
<evidence type="ECO:0000256" key="2">
    <source>
        <dbReference type="ARBA" id="ARBA00010942"/>
    </source>
</evidence>
<feature type="transmembrane region" description="Helical" evidence="10">
    <location>
        <begin position="341"/>
        <end position="360"/>
    </location>
</feature>
<evidence type="ECO:0000256" key="10">
    <source>
        <dbReference type="SAM" id="Phobius"/>
    </source>
</evidence>
<keyword evidence="6 10" id="KW-0812">Transmembrane</keyword>
<dbReference type="SUPFAM" id="SSF82714">
    <property type="entry name" value="Multidrug efflux transporter AcrB TolC docking domain, DN and DC subdomains"/>
    <property type="match status" value="2"/>
</dbReference>
<feature type="domain" description="SSD" evidence="11">
    <location>
        <begin position="370"/>
        <end position="496"/>
    </location>
</feature>
<evidence type="ECO:0000256" key="7">
    <source>
        <dbReference type="ARBA" id="ARBA00022989"/>
    </source>
</evidence>
<dbReference type="GO" id="GO:0005886">
    <property type="term" value="C:plasma membrane"/>
    <property type="evidence" value="ECO:0007669"/>
    <property type="project" value="UniProtKB-SubCell"/>
</dbReference>
<evidence type="ECO:0000313" key="12">
    <source>
        <dbReference type="EMBL" id="OIR04524.1"/>
    </source>
</evidence>
<dbReference type="FunFam" id="1.20.1640.10:FF:000001">
    <property type="entry name" value="Efflux pump membrane transporter"/>
    <property type="match status" value="1"/>
</dbReference>
<feature type="transmembrane region" description="Helical" evidence="10">
    <location>
        <begin position="889"/>
        <end position="911"/>
    </location>
</feature>
<protein>
    <submittedName>
        <fullName evidence="12">Efflux pump membrane transporter BepE</fullName>
    </submittedName>
</protein>
<dbReference type="Gene3D" id="3.30.2090.10">
    <property type="entry name" value="Multidrug efflux transporter AcrB TolC docking domain, DN and DC subdomains"/>
    <property type="match status" value="2"/>
</dbReference>
<dbReference type="InterPro" id="IPR001036">
    <property type="entry name" value="Acrflvin-R"/>
</dbReference>
<evidence type="ECO:0000256" key="5">
    <source>
        <dbReference type="ARBA" id="ARBA00022519"/>
    </source>
</evidence>
<dbReference type="Gene3D" id="3.30.70.1320">
    <property type="entry name" value="Multidrug efflux transporter AcrB pore domain like"/>
    <property type="match status" value="1"/>
</dbReference>
<keyword evidence="3" id="KW-0813">Transport</keyword>
<evidence type="ECO:0000256" key="1">
    <source>
        <dbReference type="ARBA" id="ARBA00004429"/>
    </source>
</evidence>
<evidence type="ECO:0000256" key="3">
    <source>
        <dbReference type="ARBA" id="ARBA00022448"/>
    </source>
</evidence>
<gene>
    <name evidence="12" type="primary">bepE_5</name>
    <name evidence="12" type="ORF">GALL_134600</name>
</gene>
<feature type="transmembrane region" description="Helical" evidence="10">
    <location>
        <begin position="438"/>
        <end position="459"/>
    </location>
</feature>
<keyword evidence="8 10" id="KW-0472">Membrane</keyword>
<proteinExistence type="inferred from homology"/>
<evidence type="ECO:0000256" key="6">
    <source>
        <dbReference type="ARBA" id="ARBA00022692"/>
    </source>
</evidence>
<evidence type="ECO:0000256" key="8">
    <source>
        <dbReference type="ARBA" id="ARBA00023136"/>
    </source>
</evidence>
<feature type="transmembrane region" description="Helical" evidence="10">
    <location>
        <begin position="367"/>
        <end position="388"/>
    </location>
</feature>